<dbReference type="InterPro" id="IPR029058">
    <property type="entry name" value="AB_hydrolase_fold"/>
</dbReference>
<dbReference type="InterPro" id="IPR000073">
    <property type="entry name" value="AB_hydrolase_1"/>
</dbReference>
<dbReference type="OrthoDB" id="3251587at2759"/>
<feature type="domain" description="AB hydrolase-1" evidence="1">
    <location>
        <begin position="67"/>
        <end position="373"/>
    </location>
</feature>
<dbReference type="EMBL" id="JAACJM010000450">
    <property type="protein sequence ID" value="KAF5318329.1"/>
    <property type="molecule type" value="Genomic_DNA"/>
</dbReference>
<evidence type="ECO:0000259" key="1">
    <source>
        <dbReference type="Pfam" id="PF12697"/>
    </source>
</evidence>
<organism evidence="2 3">
    <name type="scientific">Tetrapyrgos nigripes</name>
    <dbReference type="NCBI Taxonomy" id="182062"/>
    <lineage>
        <taxon>Eukaryota</taxon>
        <taxon>Fungi</taxon>
        <taxon>Dikarya</taxon>
        <taxon>Basidiomycota</taxon>
        <taxon>Agaricomycotina</taxon>
        <taxon>Agaricomycetes</taxon>
        <taxon>Agaricomycetidae</taxon>
        <taxon>Agaricales</taxon>
        <taxon>Marasmiineae</taxon>
        <taxon>Marasmiaceae</taxon>
        <taxon>Tetrapyrgos</taxon>
    </lineage>
</organism>
<keyword evidence="3" id="KW-1185">Reference proteome</keyword>
<accession>A0A8H5EZP1</accession>
<reference evidence="2 3" key="1">
    <citation type="journal article" date="2020" name="ISME J.">
        <title>Uncovering the hidden diversity of litter-decomposition mechanisms in mushroom-forming fungi.</title>
        <authorList>
            <person name="Floudas D."/>
            <person name="Bentzer J."/>
            <person name="Ahren D."/>
            <person name="Johansson T."/>
            <person name="Persson P."/>
            <person name="Tunlid A."/>
        </authorList>
    </citation>
    <scope>NUCLEOTIDE SEQUENCE [LARGE SCALE GENOMIC DNA]</scope>
    <source>
        <strain evidence="2 3">CBS 291.85</strain>
    </source>
</reference>
<evidence type="ECO:0000313" key="3">
    <source>
        <dbReference type="Proteomes" id="UP000559256"/>
    </source>
</evidence>
<dbReference type="SUPFAM" id="SSF53474">
    <property type="entry name" value="alpha/beta-Hydrolases"/>
    <property type="match status" value="1"/>
</dbReference>
<dbReference type="Pfam" id="PF12697">
    <property type="entry name" value="Abhydrolase_6"/>
    <property type="match status" value="1"/>
</dbReference>
<dbReference type="AlphaFoldDB" id="A0A8H5EZP1"/>
<dbReference type="Gene3D" id="3.40.50.1820">
    <property type="entry name" value="alpha/beta hydrolase"/>
    <property type="match status" value="1"/>
</dbReference>
<protein>
    <recommendedName>
        <fullName evidence="1">AB hydrolase-1 domain-containing protein</fullName>
    </recommendedName>
</protein>
<gene>
    <name evidence="2" type="ORF">D9758_018292</name>
</gene>
<comment type="caution">
    <text evidence="2">The sequence shown here is derived from an EMBL/GenBank/DDBJ whole genome shotgun (WGS) entry which is preliminary data.</text>
</comment>
<sequence>MYDLGSLGLEEGKDKYIKAQRQDRYLHFPSCPLKMSSSIPVGSSGVSLSYLDSGAPSKVGNYITIFAVHGVGFNAHIFEKVQTAASQAGLRFVSLNRRGYGTSTNFSSEEKNIIVQSAGATDEQQLKLGAEALKTGGHEIALFIDSFIQKHDLPPFDPKTQTGGVAILGWSAGIYFVLSAAANVDSLPAEASERLAAHIRALIIHDAPGIGRAPPPNSWTPVFNPTIPEELRLPFFAQWVTGYFNHGDLSTRDPNVVSHVVPATSPIPSIYNMTQEEIARATNDPIGALDVAQLVFLAPHLAGAFRKAFFDKKIKQILPYMKISAFCGEQTGGYGPSTLWDIEDEDKEHGGGHVKTRLVPKANHFIHWDDPARSLEVYLSCIQD</sequence>
<dbReference type="Proteomes" id="UP000559256">
    <property type="component" value="Unassembled WGS sequence"/>
</dbReference>
<name>A0A8H5EZP1_9AGAR</name>
<proteinExistence type="predicted"/>
<evidence type="ECO:0000313" key="2">
    <source>
        <dbReference type="EMBL" id="KAF5318329.1"/>
    </source>
</evidence>